<evidence type="ECO:0000259" key="1">
    <source>
        <dbReference type="Pfam" id="PF01796"/>
    </source>
</evidence>
<feature type="domain" description="ChsH2 rubredoxin-like zinc ribbon" evidence="2">
    <location>
        <begin position="18"/>
        <end position="52"/>
    </location>
</feature>
<name>A0ABW3VVP6_9ACTN</name>
<dbReference type="SUPFAM" id="SSF50249">
    <property type="entry name" value="Nucleic acid-binding proteins"/>
    <property type="match status" value="1"/>
</dbReference>
<dbReference type="PANTHER" id="PTHR34075:SF5">
    <property type="entry name" value="BLR3430 PROTEIN"/>
    <property type="match status" value="1"/>
</dbReference>
<dbReference type="RefSeq" id="WP_367917718.1">
    <property type="nucleotide sequence ID" value="NZ_BAABAC010000005.1"/>
</dbReference>
<gene>
    <name evidence="3" type="ORF">ACFQ3F_03285</name>
</gene>
<feature type="domain" description="ChsH2 C-terminal OB-fold" evidence="1">
    <location>
        <begin position="57"/>
        <end position="122"/>
    </location>
</feature>
<protein>
    <submittedName>
        <fullName evidence="3">Zn-ribbon domain-containing OB-fold protein</fullName>
    </submittedName>
</protein>
<sequence>MVVSIPVPHPSEDSRPFWDSLRDHVLRLPWCGSCASFQFPPMPGCPACSADADAIEWREVAGAGRIHSWFVARHAFHPAFESDLPYVVADVVLDEGPRINGRIVGVASADVQADMRVRAVFEDLSAFTRLAFEPADPQEQA</sequence>
<proteinExistence type="predicted"/>
<reference evidence="4" key="1">
    <citation type="journal article" date="2019" name="Int. J. Syst. Evol. Microbiol.">
        <title>The Global Catalogue of Microorganisms (GCM) 10K type strain sequencing project: providing services to taxonomists for standard genome sequencing and annotation.</title>
        <authorList>
            <consortium name="The Broad Institute Genomics Platform"/>
            <consortium name="The Broad Institute Genome Sequencing Center for Infectious Disease"/>
            <person name="Wu L."/>
            <person name="Ma J."/>
        </authorList>
    </citation>
    <scope>NUCLEOTIDE SEQUENCE [LARGE SCALE GENOMIC DNA]</scope>
    <source>
        <strain evidence="4">CCUG 52478</strain>
    </source>
</reference>
<evidence type="ECO:0000313" key="4">
    <source>
        <dbReference type="Proteomes" id="UP001597229"/>
    </source>
</evidence>
<comment type="caution">
    <text evidence="3">The sequence shown here is derived from an EMBL/GenBank/DDBJ whole genome shotgun (WGS) entry which is preliminary data.</text>
</comment>
<dbReference type="PANTHER" id="PTHR34075">
    <property type="entry name" value="BLR3430 PROTEIN"/>
    <property type="match status" value="1"/>
</dbReference>
<accession>A0ABW3VVP6</accession>
<organism evidence="3 4">
    <name type="scientific">Nocardioides ginsengisoli</name>
    <dbReference type="NCBI Taxonomy" id="363868"/>
    <lineage>
        <taxon>Bacteria</taxon>
        <taxon>Bacillati</taxon>
        <taxon>Actinomycetota</taxon>
        <taxon>Actinomycetes</taxon>
        <taxon>Propionibacteriales</taxon>
        <taxon>Nocardioidaceae</taxon>
        <taxon>Nocardioides</taxon>
    </lineage>
</organism>
<dbReference type="Pfam" id="PF01796">
    <property type="entry name" value="OB_ChsH2_C"/>
    <property type="match status" value="1"/>
</dbReference>
<dbReference type="InterPro" id="IPR002878">
    <property type="entry name" value="ChsH2_C"/>
</dbReference>
<evidence type="ECO:0000313" key="3">
    <source>
        <dbReference type="EMBL" id="MFD1246804.1"/>
    </source>
</evidence>
<dbReference type="Gene3D" id="6.10.30.10">
    <property type="match status" value="1"/>
</dbReference>
<dbReference type="Pfam" id="PF12172">
    <property type="entry name" value="zf-ChsH2"/>
    <property type="match status" value="1"/>
</dbReference>
<dbReference type="InterPro" id="IPR052513">
    <property type="entry name" value="Thioester_dehydratase-like"/>
</dbReference>
<evidence type="ECO:0000259" key="2">
    <source>
        <dbReference type="Pfam" id="PF12172"/>
    </source>
</evidence>
<dbReference type="EMBL" id="JBHTLX010000005">
    <property type="protein sequence ID" value="MFD1246804.1"/>
    <property type="molecule type" value="Genomic_DNA"/>
</dbReference>
<dbReference type="InterPro" id="IPR022002">
    <property type="entry name" value="ChsH2_Znr"/>
</dbReference>
<keyword evidence="4" id="KW-1185">Reference proteome</keyword>
<dbReference type="InterPro" id="IPR012340">
    <property type="entry name" value="NA-bd_OB-fold"/>
</dbReference>
<dbReference type="Proteomes" id="UP001597229">
    <property type="component" value="Unassembled WGS sequence"/>
</dbReference>